<dbReference type="EMBL" id="JBEWLZ010000002">
    <property type="protein sequence ID" value="MET1489215.1"/>
    <property type="molecule type" value="Genomic_DNA"/>
</dbReference>
<evidence type="ECO:0000313" key="2">
    <source>
        <dbReference type="EMBL" id="MET1489215.1"/>
    </source>
</evidence>
<name>A0ABV2CMS7_9RHOO</name>
<sequence>MVISLNPEDLAAWLADPARPAPLLLDVREPWEVEHCALEGIVAVPMAEIPARAHQLDSEREVVCICHHGVRSQRVAMFLAQQGFGKVYNLSGGVDAWAMRVAPAMPRY</sequence>
<dbReference type="Gene3D" id="3.40.250.10">
    <property type="entry name" value="Rhodanese-like domain"/>
    <property type="match status" value="1"/>
</dbReference>
<feature type="domain" description="Rhodanese" evidence="1">
    <location>
        <begin position="18"/>
        <end position="106"/>
    </location>
</feature>
<dbReference type="SMART" id="SM00450">
    <property type="entry name" value="RHOD"/>
    <property type="match status" value="1"/>
</dbReference>
<proteinExistence type="predicted"/>
<dbReference type="PANTHER" id="PTHR43031:SF17">
    <property type="entry name" value="SULFURTRANSFERASE YTWF-RELATED"/>
    <property type="match status" value="1"/>
</dbReference>
<dbReference type="InterPro" id="IPR001763">
    <property type="entry name" value="Rhodanese-like_dom"/>
</dbReference>
<comment type="caution">
    <text evidence="2">The sequence shown here is derived from an EMBL/GenBank/DDBJ whole genome shotgun (WGS) entry which is preliminary data.</text>
</comment>
<reference evidence="2 3" key="1">
    <citation type="submission" date="2024-07" db="EMBL/GenBank/DDBJ databases">
        <title>Uliginosibacterium paludis KCTC:42655.</title>
        <authorList>
            <person name="Kim M.K."/>
        </authorList>
    </citation>
    <scope>NUCLEOTIDE SEQUENCE [LARGE SCALE GENOMIC DNA]</scope>
    <source>
        <strain evidence="2 3">KCTC 42655</strain>
    </source>
</reference>
<accession>A0ABV2CMS7</accession>
<dbReference type="InterPro" id="IPR050229">
    <property type="entry name" value="GlpE_sulfurtransferase"/>
</dbReference>
<dbReference type="SUPFAM" id="SSF52821">
    <property type="entry name" value="Rhodanese/Cell cycle control phosphatase"/>
    <property type="match status" value="1"/>
</dbReference>
<dbReference type="Pfam" id="PF00581">
    <property type="entry name" value="Rhodanese"/>
    <property type="match status" value="1"/>
</dbReference>
<dbReference type="InterPro" id="IPR036873">
    <property type="entry name" value="Rhodanese-like_dom_sf"/>
</dbReference>
<dbReference type="PANTHER" id="PTHR43031">
    <property type="entry name" value="FAD-DEPENDENT OXIDOREDUCTASE"/>
    <property type="match status" value="1"/>
</dbReference>
<dbReference type="PROSITE" id="PS50206">
    <property type="entry name" value="RHODANESE_3"/>
    <property type="match status" value="1"/>
</dbReference>
<gene>
    <name evidence="2" type="ORF">ABVT11_05220</name>
</gene>
<dbReference type="Proteomes" id="UP001548590">
    <property type="component" value="Unassembled WGS sequence"/>
</dbReference>
<evidence type="ECO:0000313" key="3">
    <source>
        <dbReference type="Proteomes" id="UP001548590"/>
    </source>
</evidence>
<protein>
    <submittedName>
        <fullName evidence="2">Rhodanese-like domain-containing protein</fullName>
    </submittedName>
</protein>
<dbReference type="RefSeq" id="WP_345924402.1">
    <property type="nucleotide sequence ID" value="NZ_JBDIVF010000001.1"/>
</dbReference>
<keyword evidence="3" id="KW-1185">Reference proteome</keyword>
<organism evidence="2 3">
    <name type="scientific">Uliginosibacterium paludis</name>
    <dbReference type="NCBI Taxonomy" id="1615952"/>
    <lineage>
        <taxon>Bacteria</taxon>
        <taxon>Pseudomonadati</taxon>
        <taxon>Pseudomonadota</taxon>
        <taxon>Betaproteobacteria</taxon>
        <taxon>Rhodocyclales</taxon>
        <taxon>Zoogloeaceae</taxon>
        <taxon>Uliginosibacterium</taxon>
    </lineage>
</organism>
<evidence type="ECO:0000259" key="1">
    <source>
        <dbReference type="PROSITE" id="PS50206"/>
    </source>
</evidence>